<dbReference type="STRING" id="512564.MCRO_0067"/>
<feature type="coiled-coil region" evidence="1">
    <location>
        <begin position="52"/>
        <end position="86"/>
    </location>
</feature>
<dbReference type="AlphaFoldDB" id="D5E4Q6"/>
<organism evidence="2 3">
    <name type="scientific">Mycoplasma crocodyli (strain ATCC 51981 / MP145)</name>
    <dbReference type="NCBI Taxonomy" id="512564"/>
    <lineage>
        <taxon>Bacteria</taxon>
        <taxon>Bacillati</taxon>
        <taxon>Mycoplasmatota</taxon>
        <taxon>Mollicutes</taxon>
        <taxon>Mycoplasmataceae</taxon>
        <taxon>Mycoplasma</taxon>
    </lineage>
</organism>
<dbReference type="KEGG" id="mcd:MCRO_0067"/>
<gene>
    <name evidence="2" type="ordered locus">MCRO_0067</name>
</gene>
<dbReference type="Proteomes" id="UP000001845">
    <property type="component" value="Chromosome"/>
</dbReference>
<proteinExistence type="predicted"/>
<dbReference type="OrthoDB" id="389699at2"/>
<reference evidence="2 3" key="3">
    <citation type="journal article" date="2011" name="J. Bacteriol.">
        <title>Genome sequences of Mycoplasma alligatoris A21JP2T and Mycoplasma crocodyli MP145T.</title>
        <authorList>
            <person name="Brown D.R."/>
            <person name="Farmerie W.G."/>
            <person name="May M."/>
            <person name="Benders G.A."/>
            <person name="Durkin A.S."/>
            <person name="Hlavinka K."/>
            <person name="Hostetler J."/>
            <person name="Jackson J."/>
            <person name="Johnson J."/>
            <person name="Miller R.H."/>
            <person name="Paralanov V."/>
            <person name="Radune D."/>
            <person name="Szczypinski B."/>
            <person name="Glass J.I."/>
        </authorList>
    </citation>
    <scope>NUCLEOTIDE SEQUENCE [LARGE SCALE GENOMIC DNA]</scope>
    <source>
        <strain evidence="3">ATCC 51981 / MP145</strain>
    </source>
</reference>
<evidence type="ECO:0000256" key="1">
    <source>
        <dbReference type="SAM" id="Coils"/>
    </source>
</evidence>
<sequence length="88" mass="10552">MTITELLKELSEHEFKTDVFGYNIEDVNNFIENLANNLYAYDLDSQNQIVYTEKLQNELDILKNENDSLKFEIKKYRELLRELTSEKK</sequence>
<protein>
    <recommendedName>
        <fullName evidence="4">DivIVA domain-containing protein</fullName>
    </recommendedName>
</protein>
<reference key="2">
    <citation type="submission" date="2010-03" db="EMBL/GenBank/DDBJ databases">
        <authorList>
            <person name="Ma Z."/>
            <person name="Wang X."/>
            <person name="Liu H."/>
        </authorList>
    </citation>
    <scope>NUCLEOTIDE SEQUENCE</scope>
    <source>
        <strain>MP145</strain>
    </source>
</reference>
<name>D5E4Q6_MYCCM</name>
<dbReference type="eggNOG" id="ENOG5031ZI0">
    <property type="taxonomic scope" value="Bacteria"/>
</dbReference>
<evidence type="ECO:0008006" key="4">
    <source>
        <dbReference type="Google" id="ProtNLM"/>
    </source>
</evidence>
<dbReference type="RefSeq" id="WP_013054776.1">
    <property type="nucleotide sequence ID" value="NC_014014.1"/>
</dbReference>
<evidence type="ECO:0000313" key="2">
    <source>
        <dbReference type="EMBL" id="ADE20000.1"/>
    </source>
</evidence>
<keyword evidence="3" id="KW-1185">Reference proteome</keyword>
<reference evidence="3" key="1">
    <citation type="submission" date="2010-03" db="EMBL/GenBank/DDBJ databases">
        <title>The complete genome of Mycoplasma crocodyli MP145.</title>
        <authorList>
            <person name="Glass J.I."/>
            <person name="Durkin A.S."/>
            <person name="Hostetler J."/>
            <person name="Jackson J."/>
            <person name="Johnson J."/>
            <person name="May M.A."/>
            <person name="Paralanov V."/>
            <person name="Radune D."/>
            <person name="Szczypinski B."/>
            <person name="Brown D.R."/>
        </authorList>
    </citation>
    <scope>NUCLEOTIDE SEQUENCE [LARGE SCALE GENOMIC DNA]</scope>
    <source>
        <strain evidence="3">ATCC 51981 / MP145</strain>
    </source>
</reference>
<evidence type="ECO:0000313" key="3">
    <source>
        <dbReference type="Proteomes" id="UP000001845"/>
    </source>
</evidence>
<dbReference type="EMBL" id="CP001991">
    <property type="protein sequence ID" value="ADE20000.1"/>
    <property type="molecule type" value="Genomic_DNA"/>
</dbReference>
<accession>D5E4Q6</accession>
<dbReference type="HOGENOM" id="CLU_2465700_0_0_14"/>
<keyword evidence="1" id="KW-0175">Coiled coil</keyword>